<evidence type="ECO:0000256" key="1">
    <source>
        <dbReference type="ARBA" id="ARBA00012726"/>
    </source>
</evidence>
<evidence type="ECO:0000256" key="2">
    <source>
        <dbReference type="ARBA" id="ARBA00022598"/>
    </source>
</evidence>
<evidence type="ECO:0000313" key="13">
    <source>
        <dbReference type="Proteomes" id="UP000244016"/>
    </source>
</evidence>
<dbReference type="GO" id="GO:0006396">
    <property type="term" value="P:RNA processing"/>
    <property type="evidence" value="ECO:0007669"/>
    <property type="project" value="InterPro"/>
</dbReference>
<dbReference type="Proteomes" id="UP000244016">
    <property type="component" value="Unassembled WGS sequence"/>
</dbReference>
<evidence type="ECO:0000256" key="7">
    <source>
        <dbReference type="ARBA" id="ARBA00023211"/>
    </source>
</evidence>
<evidence type="ECO:0000256" key="4">
    <source>
        <dbReference type="ARBA" id="ARBA00022741"/>
    </source>
</evidence>
<dbReference type="GO" id="GO:0006281">
    <property type="term" value="P:DNA repair"/>
    <property type="evidence" value="ECO:0007669"/>
    <property type="project" value="TreeGrafter"/>
</dbReference>
<dbReference type="Pfam" id="PF01139">
    <property type="entry name" value="RtcB"/>
    <property type="match status" value="1"/>
</dbReference>
<evidence type="ECO:0000256" key="5">
    <source>
        <dbReference type="ARBA" id="ARBA00022800"/>
    </source>
</evidence>
<dbReference type="InterPro" id="IPR036025">
    <property type="entry name" value="RtcB-like_sf"/>
</dbReference>
<feature type="binding site" evidence="10">
    <location>
        <position position="291"/>
    </location>
    <ligand>
        <name>GMP</name>
        <dbReference type="ChEBI" id="CHEBI:58115"/>
    </ligand>
</feature>
<keyword evidence="2 12" id="KW-0436">Ligase</keyword>
<keyword evidence="7 11" id="KW-0464">Manganese</keyword>
<comment type="catalytic activity">
    <reaction evidence="8">
        <text>a 3'-end 3'-phospho-ribonucleotide-RNA + a 5'-end dephospho-ribonucleoside-RNA + GTP = a ribonucleotidyl-ribonucleotide-RNA + GMP + diphosphate</text>
        <dbReference type="Rhea" id="RHEA:68076"/>
        <dbReference type="Rhea" id="RHEA-COMP:10463"/>
        <dbReference type="Rhea" id="RHEA-COMP:13936"/>
        <dbReference type="Rhea" id="RHEA-COMP:17355"/>
        <dbReference type="ChEBI" id="CHEBI:33019"/>
        <dbReference type="ChEBI" id="CHEBI:37565"/>
        <dbReference type="ChEBI" id="CHEBI:58115"/>
        <dbReference type="ChEBI" id="CHEBI:83062"/>
        <dbReference type="ChEBI" id="CHEBI:138284"/>
        <dbReference type="ChEBI" id="CHEBI:173118"/>
        <dbReference type="EC" id="6.5.1.8"/>
    </reaction>
</comment>
<feature type="binding site" evidence="11">
    <location>
        <position position="67"/>
    </location>
    <ligand>
        <name>Mn(2+)</name>
        <dbReference type="ChEBI" id="CHEBI:29035"/>
        <label>1</label>
    </ligand>
</feature>
<dbReference type="GO" id="GO:0005525">
    <property type="term" value="F:GTP binding"/>
    <property type="evidence" value="ECO:0007669"/>
    <property type="project" value="UniProtKB-KW"/>
</dbReference>
<feature type="active site" description="GMP-histidine intermediate" evidence="9">
    <location>
        <position position="317"/>
    </location>
</feature>
<evidence type="ECO:0000313" key="12">
    <source>
        <dbReference type="EMBL" id="PTQ51381.1"/>
    </source>
</evidence>
<organism evidence="12 13">
    <name type="scientific">Brockia lithotrophica</name>
    <dbReference type="NCBI Taxonomy" id="933949"/>
    <lineage>
        <taxon>Bacteria</taxon>
        <taxon>Bacillati</taxon>
        <taxon>Bacillota</taxon>
        <taxon>Bacilli</taxon>
        <taxon>Bacillales</taxon>
        <taxon>Bacillales Family X. Incertae Sedis</taxon>
        <taxon>Brockia</taxon>
    </lineage>
</organism>
<reference evidence="12 13" key="1">
    <citation type="submission" date="2017-08" db="EMBL/GenBank/DDBJ databases">
        <title>Burning lignite coal seam in the remote Altai Mountains harbors a hydrogen-driven thermophilic microbial community.</title>
        <authorList>
            <person name="Kadnikov V.V."/>
            <person name="Mardanov A.V."/>
            <person name="Ivasenko D."/>
            <person name="Beletsky A.V."/>
            <person name="Karnachuk O.V."/>
            <person name="Ravin N.V."/>
        </authorList>
    </citation>
    <scope>NUCLEOTIDE SEQUENCE [LARGE SCALE GENOMIC DNA]</scope>
    <source>
        <strain evidence="12">AL31</strain>
    </source>
</reference>
<evidence type="ECO:0000256" key="8">
    <source>
        <dbReference type="ARBA" id="ARBA00047746"/>
    </source>
</evidence>
<keyword evidence="3 11" id="KW-0479">Metal-binding</keyword>
<comment type="caution">
    <text evidence="12">The sequence shown here is derived from an EMBL/GenBank/DDBJ whole genome shotgun (WGS) entry which is preliminary data.</text>
</comment>
<dbReference type="EMBL" id="PEBW01000005">
    <property type="protein sequence ID" value="PTQ51381.1"/>
    <property type="molecule type" value="Genomic_DNA"/>
</dbReference>
<evidence type="ECO:0000256" key="11">
    <source>
        <dbReference type="PIRSR" id="PIRSR601233-3"/>
    </source>
</evidence>
<comment type="cofactor">
    <cofactor evidence="11">
        <name>Mn(2+)</name>
        <dbReference type="ChEBI" id="CHEBI:29035"/>
    </cofactor>
    <text evidence="11">Binds 2 manganese ions per subunit.</text>
</comment>
<dbReference type="GO" id="GO:0170057">
    <property type="term" value="F:RNA ligase (GTP) activity"/>
    <property type="evidence" value="ECO:0007669"/>
    <property type="project" value="UniProtKB-EC"/>
</dbReference>
<keyword evidence="4 10" id="KW-0547">Nucleotide-binding</keyword>
<dbReference type="InterPro" id="IPR052915">
    <property type="entry name" value="RtcB-like"/>
</dbReference>
<dbReference type="PANTHER" id="PTHR43749:SF2">
    <property type="entry name" value="RNA-SPLICING LIGASE RTCB"/>
    <property type="match status" value="1"/>
</dbReference>
<dbReference type="GO" id="GO:0042245">
    <property type="term" value="P:RNA repair"/>
    <property type="evidence" value="ECO:0007669"/>
    <property type="project" value="UniProtKB-KW"/>
</dbReference>
<protein>
    <recommendedName>
        <fullName evidence="1">3'-phosphate/5'-hydroxy nucleic acid ligase</fullName>
        <ecNumber evidence="1">6.5.1.8</ecNumber>
    </recommendedName>
</protein>
<feature type="binding site" evidence="10">
    <location>
        <begin position="252"/>
        <end position="253"/>
    </location>
    <ligand>
        <name>GMP</name>
        <dbReference type="ChEBI" id="CHEBI:58115"/>
    </ligand>
</feature>
<dbReference type="GO" id="GO:0003909">
    <property type="term" value="F:DNA ligase activity"/>
    <property type="evidence" value="ECO:0007669"/>
    <property type="project" value="TreeGrafter"/>
</dbReference>
<evidence type="ECO:0000256" key="10">
    <source>
        <dbReference type="PIRSR" id="PIRSR601233-2"/>
    </source>
</evidence>
<dbReference type="EC" id="6.5.1.8" evidence="1"/>
<evidence type="ECO:0000256" key="9">
    <source>
        <dbReference type="PIRSR" id="PIRSR601233-1"/>
    </source>
</evidence>
<evidence type="ECO:0000256" key="3">
    <source>
        <dbReference type="ARBA" id="ARBA00022723"/>
    </source>
</evidence>
<feature type="binding site" evidence="11">
    <location>
        <position position="252"/>
    </location>
    <ligand>
        <name>Mn(2+)</name>
        <dbReference type="ChEBI" id="CHEBI:29035"/>
        <label>2</label>
    </ligand>
</feature>
<evidence type="ECO:0000256" key="6">
    <source>
        <dbReference type="ARBA" id="ARBA00023134"/>
    </source>
</evidence>
<gene>
    <name evidence="12" type="ORF">BLITH_1458</name>
</gene>
<sequence length="409" mass="44906">MSFRRAAPERVFVFGRHDEATLGQIEYVARHAVRGALMADGHVGYVMPIGGVAAFENAVSVAGVGFDIACGNAAILTDLRLEDVEDHLEEIADEIQATISFGLGRTNKASDAPVDHPLFKSEAWEAIPAPRPEREELREKARAQLGTVGGGNHYVDVFADEERRIWVGVHFGSRGLGHTIAQGFLSLTAGKKWGEPVSEHLALLDLRTELGQRYWALMTLAGEYAYAGREWVARKVVGILGGRELDLVHNHHNFAWREVHDGRELVVVRKGATPAWPGQRSFVGGSMGDLSVILRGAVSEDPEVVELQRSALYSTVHGAGRVMSRSEAKGKIRKGKVIQPGRIRREEMLEVLRRRGVILRGGDVDEAPQVYRPLEEVLAAQAPTIEILHRLRPLVVVMAGPGDVDPYKD</sequence>
<keyword evidence="6 10" id="KW-0342">GTP-binding</keyword>
<name>A0A2T5G5B3_9BACL</name>
<feature type="binding site" evidence="10">
    <location>
        <begin position="317"/>
        <end position="320"/>
    </location>
    <ligand>
        <name>GMP</name>
        <dbReference type="ChEBI" id="CHEBI:58115"/>
    </ligand>
</feature>
<accession>A0A2T5G5B3</accession>
<feature type="binding site" evidence="11">
    <location>
        <position position="153"/>
    </location>
    <ligand>
        <name>Mn(2+)</name>
        <dbReference type="ChEBI" id="CHEBI:29035"/>
        <label>1</label>
    </ligand>
</feature>
<dbReference type="SUPFAM" id="SSF103365">
    <property type="entry name" value="Hypothetical protein PH1602"/>
    <property type="match status" value="1"/>
</dbReference>
<dbReference type="AlphaFoldDB" id="A0A2T5G5B3"/>
<dbReference type="PANTHER" id="PTHR43749">
    <property type="entry name" value="RNA-SPLICING LIGASE RTCB"/>
    <property type="match status" value="1"/>
</dbReference>
<dbReference type="Gene3D" id="3.90.1860.10">
    <property type="entry name" value="tRNA-splicing ligase RtcB"/>
    <property type="match status" value="1"/>
</dbReference>
<dbReference type="GO" id="GO:0030145">
    <property type="term" value="F:manganese ion binding"/>
    <property type="evidence" value="ECO:0007669"/>
    <property type="project" value="TreeGrafter"/>
</dbReference>
<proteinExistence type="predicted"/>
<feature type="binding site" evidence="11">
    <location>
        <position position="170"/>
    </location>
    <ligand>
        <name>Mn(2+)</name>
        <dbReference type="ChEBI" id="CHEBI:29035"/>
        <label>2</label>
    </ligand>
</feature>
<feature type="binding site" evidence="10">
    <location>
        <begin position="284"/>
        <end position="287"/>
    </location>
    <ligand>
        <name>GMP</name>
        <dbReference type="ChEBI" id="CHEBI:58115"/>
    </ligand>
</feature>
<keyword evidence="5" id="KW-0692">RNA repair</keyword>
<dbReference type="InterPro" id="IPR001233">
    <property type="entry name" value="RtcB"/>
</dbReference>